<feature type="domain" description="M23ase beta-sheet core" evidence="8">
    <location>
        <begin position="413"/>
        <end position="502"/>
    </location>
</feature>
<accession>A0A177E9E2</accession>
<dbReference type="SUPFAM" id="SSF51261">
    <property type="entry name" value="Duplicated hybrid motif"/>
    <property type="match status" value="1"/>
</dbReference>
<dbReference type="CDD" id="cd12797">
    <property type="entry name" value="M23_peptidase"/>
    <property type="match status" value="1"/>
</dbReference>
<feature type="transmembrane region" description="Helical" evidence="7">
    <location>
        <begin position="90"/>
        <end position="112"/>
    </location>
</feature>
<dbReference type="InterPro" id="IPR029020">
    <property type="entry name" value="Ammonium/urea_transptr"/>
</dbReference>
<dbReference type="Gene3D" id="2.70.70.10">
    <property type="entry name" value="Glucose Permease (Domain IIA)"/>
    <property type="match status" value="1"/>
</dbReference>
<keyword evidence="5 7" id="KW-1133">Transmembrane helix</keyword>
<evidence type="ECO:0000313" key="10">
    <source>
        <dbReference type="Proteomes" id="UP000076964"/>
    </source>
</evidence>
<evidence type="ECO:0000259" key="8">
    <source>
        <dbReference type="Pfam" id="PF01551"/>
    </source>
</evidence>
<reference evidence="9 10" key="1">
    <citation type="submission" date="2016-02" db="EMBL/GenBank/DDBJ databases">
        <title>Draft genome sequence of Thermodesulfatator sp. S606.</title>
        <authorList>
            <person name="Lai Q."/>
            <person name="Cao J."/>
            <person name="Dupont S."/>
            <person name="Shao Z."/>
            <person name="Jebbar M."/>
            <person name="Alain K."/>
        </authorList>
    </citation>
    <scope>NUCLEOTIDE SEQUENCE [LARGE SCALE GENOMIC DNA]</scope>
    <source>
        <strain evidence="9 10">S606</strain>
    </source>
</reference>
<proteinExistence type="inferred from homology"/>
<dbReference type="InterPro" id="IPR016047">
    <property type="entry name" value="M23ase_b-sheet_dom"/>
</dbReference>
<evidence type="ECO:0000256" key="6">
    <source>
        <dbReference type="ARBA" id="ARBA00023136"/>
    </source>
</evidence>
<dbReference type="InterPro" id="IPR004937">
    <property type="entry name" value="Urea_transporter"/>
</dbReference>
<comment type="caution">
    <text evidence="9">The sequence shown here is derived from an EMBL/GenBank/DDBJ whole genome shotgun (WGS) entry which is preliminary data.</text>
</comment>
<dbReference type="RefSeq" id="WP_068540713.1">
    <property type="nucleotide sequence ID" value="NZ_LSFI01000003.1"/>
</dbReference>
<feature type="transmembrane region" description="Helical" evidence="7">
    <location>
        <begin position="311"/>
        <end position="334"/>
    </location>
</feature>
<dbReference type="Proteomes" id="UP000076964">
    <property type="component" value="Unassembled WGS sequence"/>
</dbReference>
<gene>
    <name evidence="9" type="ORF">TH606_01045</name>
</gene>
<dbReference type="GO" id="GO:0005886">
    <property type="term" value="C:plasma membrane"/>
    <property type="evidence" value="ECO:0007669"/>
    <property type="project" value="UniProtKB-SubCell"/>
</dbReference>
<protein>
    <submittedName>
        <fullName evidence="9">Peptidase M23</fullName>
    </submittedName>
</protein>
<dbReference type="AlphaFoldDB" id="A0A177E9E2"/>
<feature type="transmembrane region" description="Helical" evidence="7">
    <location>
        <begin position="279"/>
        <end position="299"/>
    </location>
</feature>
<dbReference type="GO" id="GO:0015204">
    <property type="term" value="F:urea transmembrane transporter activity"/>
    <property type="evidence" value="ECO:0007669"/>
    <property type="project" value="InterPro"/>
</dbReference>
<evidence type="ECO:0000256" key="5">
    <source>
        <dbReference type="ARBA" id="ARBA00022989"/>
    </source>
</evidence>
<feature type="transmembrane region" description="Helical" evidence="7">
    <location>
        <begin position="118"/>
        <end position="141"/>
    </location>
</feature>
<dbReference type="OrthoDB" id="9809488at2"/>
<dbReference type="Gene3D" id="1.10.3430.10">
    <property type="entry name" value="Ammonium transporter AmtB like domains"/>
    <property type="match status" value="1"/>
</dbReference>
<comment type="subcellular location">
    <subcellularLocation>
        <location evidence="1">Cell membrane</location>
        <topology evidence="1">Multi-pass membrane protein</topology>
    </subcellularLocation>
</comment>
<feature type="transmembrane region" description="Helical" evidence="7">
    <location>
        <begin position="51"/>
        <end position="78"/>
    </location>
</feature>
<feature type="transmembrane region" description="Helical" evidence="7">
    <location>
        <begin position="188"/>
        <end position="217"/>
    </location>
</feature>
<evidence type="ECO:0000256" key="4">
    <source>
        <dbReference type="ARBA" id="ARBA00022692"/>
    </source>
</evidence>
<feature type="transmembrane region" description="Helical" evidence="7">
    <location>
        <begin position="148"/>
        <end position="168"/>
    </location>
</feature>
<evidence type="ECO:0000313" key="9">
    <source>
        <dbReference type="EMBL" id="OAG28573.1"/>
    </source>
</evidence>
<dbReference type="Pfam" id="PF03253">
    <property type="entry name" value="UT"/>
    <property type="match status" value="1"/>
</dbReference>
<keyword evidence="4 7" id="KW-0812">Transmembrane</keyword>
<evidence type="ECO:0000256" key="3">
    <source>
        <dbReference type="ARBA" id="ARBA00022475"/>
    </source>
</evidence>
<sequence length="723" mass="82294">MKTTFQSDKKIIQKEIILEEQKLILKKIRSFWGYFRTIANSYSEIFFFENFWLGLLLLAATFIYPNIGLSGLICVLSAYEFARFLGLKKIFRGSGFYTYNPLLVGLSIGYLFKLSLFSFFLIVTAGILTFIITFGLANIFYHFFRLPVLNIPFVLISTAIYLASYKYSNLLFTEFKTWSFLIDVAEHLPIWFLGLTQSLGALLFCPHFIGGLIFLTVIFLASRILFVLAVGGYFLGLLILSFLEGSIYQAASNLGAFNFSLIAMAIGGVFLIPSPKSYILAALSVAISPFLLDASTFFWAQYGIPSFTLPFNVVVLSLLYTLGLAGFPLLASYYRGSPERTLDHYLSYLARFPGTLRTLSLPVAGEWTVWQSFDGSWTHKGIWRYAVDFVITDENGQTYHGDGIYLDDYYCFGKPVLSPVRGRVVSLANDIEDNPPGTVNETQNWGNYVLIYDERGFYVLLAHFRKDSIKVKEGQWVEQGQILGQCGSSGYSPQPHLHVQVQLTPELGAPTQPFSFVHYAVLKHNSLIYKANDIPKEGELVQGLYPDKAMENMMSLVLDQEMTFEFIVNGIPQKQISFKVHMDTDGTYYLAQKHDSLYFNKFEGTFYFLRHDGQAIWFKMLFLALPRMPLVYQKGLVWEDFLPLETFYGRVKRAFYTFLASFNHRLAEIKGIYEFSAPNQIKGKISQGGEEIKTQVILDSLKGFVQEVVLDSKKYKLSLRRLS</sequence>
<keyword evidence="3" id="KW-1003">Cell membrane</keyword>
<organism evidence="9 10">
    <name type="scientific">Thermodesulfatator autotrophicus</name>
    <dbReference type="NCBI Taxonomy" id="1795632"/>
    <lineage>
        <taxon>Bacteria</taxon>
        <taxon>Pseudomonadati</taxon>
        <taxon>Thermodesulfobacteriota</taxon>
        <taxon>Thermodesulfobacteria</taxon>
        <taxon>Thermodesulfobacteriales</taxon>
        <taxon>Thermodesulfatatoraceae</taxon>
        <taxon>Thermodesulfatator</taxon>
    </lineage>
</organism>
<evidence type="ECO:0000256" key="2">
    <source>
        <dbReference type="ARBA" id="ARBA00005914"/>
    </source>
</evidence>
<feature type="transmembrane region" description="Helical" evidence="7">
    <location>
        <begin position="255"/>
        <end position="272"/>
    </location>
</feature>
<dbReference type="EMBL" id="LSFI01000003">
    <property type="protein sequence ID" value="OAG28573.1"/>
    <property type="molecule type" value="Genomic_DNA"/>
</dbReference>
<feature type="transmembrane region" description="Helical" evidence="7">
    <location>
        <begin position="224"/>
        <end position="243"/>
    </location>
</feature>
<dbReference type="STRING" id="1795632.TH606_01045"/>
<name>A0A177E9E2_9BACT</name>
<dbReference type="InterPro" id="IPR011055">
    <property type="entry name" value="Dup_hybrid_motif"/>
</dbReference>
<keyword evidence="6 7" id="KW-0472">Membrane</keyword>
<comment type="similarity">
    <text evidence="2">Belongs to the urea transporter family.</text>
</comment>
<dbReference type="PANTHER" id="PTHR10464:SF4">
    <property type="entry name" value="UREA TRANSPORTER"/>
    <property type="match status" value="1"/>
</dbReference>
<dbReference type="Pfam" id="PF01551">
    <property type="entry name" value="Peptidase_M23"/>
    <property type="match status" value="1"/>
</dbReference>
<evidence type="ECO:0000256" key="1">
    <source>
        <dbReference type="ARBA" id="ARBA00004651"/>
    </source>
</evidence>
<dbReference type="PANTHER" id="PTHR10464">
    <property type="entry name" value="UREA TRANSPORTER"/>
    <property type="match status" value="1"/>
</dbReference>
<keyword evidence="10" id="KW-1185">Reference proteome</keyword>
<evidence type="ECO:0000256" key="7">
    <source>
        <dbReference type="SAM" id="Phobius"/>
    </source>
</evidence>